<evidence type="ECO:0008006" key="11">
    <source>
        <dbReference type="Google" id="ProtNLM"/>
    </source>
</evidence>
<feature type="transmembrane region" description="Helical" evidence="8">
    <location>
        <begin position="1082"/>
        <end position="1107"/>
    </location>
</feature>
<dbReference type="PANTHER" id="PTHR23502">
    <property type="entry name" value="MAJOR FACILITATOR SUPERFAMILY"/>
    <property type="match status" value="1"/>
</dbReference>
<feature type="compositionally biased region" description="Low complexity" evidence="7">
    <location>
        <begin position="217"/>
        <end position="233"/>
    </location>
</feature>
<feature type="compositionally biased region" description="Basic and acidic residues" evidence="7">
    <location>
        <begin position="272"/>
        <end position="281"/>
    </location>
</feature>
<feature type="region of interest" description="Disordered" evidence="7">
    <location>
        <begin position="1"/>
        <end position="92"/>
    </location>
</feature>
<feature type="transmembrane region" description="Helical" evidence="8">
    <location>
        <begin position="1113"/>
        <end position="1132"/>
    </location>
</feature>
<proteinExistence type="predicted"/>
<name>A0A1V8SRN6_9PEZI</name>
<dbReference type="SUPFAM" id="SSF103473">
    <property type="entry name" value="MFS general substrate transporter"/>
    <property type="match status" value="1"/>
</dbReference>
<dbReference type="GO" id="GO:0005886">
    <property type="term" value="C:plasma membrane"/>
    <property type="evidence" value="ECO:0007669"/>
    <property type="project" value="UniProtKB-SubCell"/>
</dbReference>
<keyword evidence="5 8" id="KW-1133">Transmembrane helix</keyword>
<feature type="transmembrane region" description="Helical" evidence="8">
    <location>
        <begin position="1405"/>
        <end position="1426"/>
    </location>
</feature>
<feature type="compositionally biased region" description="Low complexity" evidence="7">
    <location>
        <begin position="19"/>
        <end position="46"/>
    </location>
</feature>
<accession>A0A1V8SRN6</accession>
<feature type="transmembrane region" description="Helical" evidence="8">
    <location>
        <begin position="1372"/>
        <end position="1393"/>
    </location>
</feature>
<feature type="region of interest" description="Disordered" evidence="7">
    <location>
        <begin position="856"/>
        <end position="892"/>
    </location>
</feature>
<feature type="transmembrane region" description="Helical" evidence="8">
    <location>
        <begin position="1033"/>
        <end position="1054"/>
    </location>
</feature>
<feature type="region of interest" description="Disordered" evidence="7">
    <location>
        <begin position="333"/>
        <end position="358"/>
    </location>
</feature>
<evidence type="ECO:0000256" key="5">
    <source>
        <dbReference type="ARBA" id="ARBA00022989"/>
    </source>
</evidence>
<keyword evidence="2" id="KW-0813">Transport</keyword>
<dbReference type="Gene3D" id="1.20.1250.20">
    <property type="entry name" value="MFS general substrate transporter like domains"/>
    <property type="match status" value="1"/>
</dbReference>
<keyword evidence="10" id="KW-1185">Reference proteome</keyword>
<keyword evidence="4 8" id="KW-0812">Transmembrane</keyword>
<evidence type="ECO:0000256" key="4">
    <source>
        <dbReference type="ARBA" id="ARBA00022692"/>
    </source>
</evidence>
<feature type="transmembrane region" description="Helical" evidence="8">
    <location>
        <begin position="1226"/>
        <end position="1248"/>
    </location>
</feature>
<reference evidence="10" key="1">
    <citation type="submission" date="2017-03" db="EMBL/GenBank/DDBJ databases">
        <title>Genomes of endolithic fungi from Antarctica.</title>
        <authorList>
            <person name="Coleine C."/>
            <person name="Masonjones S."/>
            <person name="Stajich J.E."/>
        </authorList>
    </citation>
    <scope>NUCLEOTIDE SEQUENCE [LARGE SCALE GENOMIC DNA]</scope>
    <source>
        <strain evidence="10">CCFEE 5527</strain>
    </source>
</reference>
<feature type="region of interest" description="Disordered" evidence="7">
    <location>
        <begin position="652"/>
        <end position="678"/>
    </location>
</feature>
<dbReference type="CDD" id="cd06174">
    <property type="entry name" value="MFS"/>
    <property type="match status" value="1"/>
</dbReference>
<feature type="transmembrane region" description="Helical" evidence="8">
    <location>
        <begin position="1195"/>
        <end position="1220"/>
    </location>
</feature>
<evidence type="ECO:0000256" key="2">
    <source>
        <dbReference type="ARBA" id="ARBA00022448"/>
    </source>
</evidence>
<dbReference type="PANTHER" id="PTHR23502:SF186">
    <property type="entry name" value="MAJOR FACILITATOR SUPERFAMILY (MFS) PROFILE DOMAIN-CONTAINING PROTEIN"/>
    <property type="match status" value="1"/>
</dbReference>
<dbReference type="GO" id="GO:0022857">
    <property type="term" value="F:transmembrane transporter activity"/>
    <property type="evidence" value="ECO:0007669"/>
    <property type="project" value="TreeGrafter"/>
</dbReference>
<dbReference type="Proteomes" id="UP000192596">
    <property type="component" value="Unassembled WGS sequence"/>
</dbReference>
<feature type="compositionally biased region" description="Polar residues" evidence="7">
    <location>
        <begin position="612"/>
        <end position="629"/>
    </location>
</feature>
<feature type="region of interest" description="Disordered" evidence="7">
    <location>
        <begin position="156"/>
        <end position="194"/>
    </location>
</feature>
<sequence>MGISSPLVTSLDPKPTTPATKSGARTKASSSKATATTPLSPLAAGTQDFPTASRSIPTIRSITRKGVPFPALTDSAPDQTTPGIPPRPLPWFQNTHTRAIEPTSPASPSDQHPVIADTTRAPLQDGLQWRVQRLQHSGGLQWGELQRRGLQRDEHQWGNFSGRDPGFTMAMMGSSSTYSDSRPKPPPGMRWDIETLEPARRYKVPVLKKYPDKWQRTPSAPSSTGGDGTSSSGERSRAPSLVSGAPGNITGRHYQTTGGPTVGSRRPSTSNRRSENDDVRTRSGTSDEDAARGGAGGGPTGGQPSPATLSNIHYWRSPRTNQALSVLPLTSSELLERPSPSGATSSKGGQSDPRPTVDQTFDRFASQLPAGGHVRQQTQKFEDQSKSVLEGLQIVAGAEEEAKQGQLQPKRVRSPGAVISKAIQGLEKVAGKAIVESVDAAERIDPAQIQYWKTKRTRSPDAWHELTSTAAEAATKLRKTESSFVRPAAESTQTLEPTIDPTTLQYTRSKRVTNPDQYWPEVSRAADVLERGVTQSTEHAVAPIEERLVVAEQPLDPASITYQKSNRVWEPETYWKETANAVKQIEQISDTATQNLTAPVAAFAEDLIDGPQLSTPKPSYWTSSRTRQAQGPRPLVAMPSVSSALATVNEQSLSEYSGEVSDDPKSPSARPRKSITEISGRRPSLWQTSRQLVSTSTDAGDVELRRRSKQLSKAGDKLNALMDDAFAMAKNAAVNGKPDEVAQIFKHASQTLRHASTLPQENIRPKESSASDLEILWRPPATLASTDPTAKDFAYASTMRRRGRARTEDPAELHHLGLPVMLRTSSLQQSNQPLKTKVSTLADGRRRSSVICPTTMVMQGSPDLTPSSSSPSKDDTTAKTTGAAGQFDLMNPQRRHVSLPPGQGFSLGRHHVRPPTAREWQTGRKRITAVIACMNTVFIGLIAGIYAGEVPRIQYQIANTKHVVIYGNVLLFMGVGLTSLTFWPLPLLHGRKPYTLAAFALMLPLQFPQALAIQGYSDPHSLLARFGLLLPRILTGLAMGFANINLLPSLLDLFGASLQSERPHQELVVEDDIRRQGGGIGLWLGVWTWCYIGSLSVGFCIGACIISNMDPAWGFYLVIILLAFFLFINVVAPETRPALYRRSLIHFFDTDEKIHRRVARGEVKLHISNEGPMWWWEEVWAGLILTKRMLFQSGFAVMALYLGWIYAQVVFFLVLLGALLSRDYMWNSYLVGLASLSFAFGALLAIPLSHANWFSRARWTPQRTDSMTFHHTHYVWTSHMVRRCIFTLTLPLASLAYTVSSPGASVSPGVPIAFVGLVGFLSNLAITECIGIVMETFDTSDLQPGANSKHRQNSLPQPARSRRTNYSSYPRICAGFFLAQGLGFFLAAAATGVSGKLTRALGAQISTAVGAAVLLNLTIGLLVVLLRWKTVQVVPDGVLVNLRGETGNGAVLTGSGGTANGAGDWKPVLIGHPSGKMRRMSLLEWGKWSRWGEIRRLNKLE</sequence>
<comment type="caution">
    <text evidence="9">The sequence shown here is derived from an EMBL/GenBank/DDBJ whole genome shotgun (WGS) entry which is preliminary data.</text>
</comment>
<keyword evidence="6 8" id="KW-0472">Membrane</keyword>
<evidence type="ECO:0000313" key="10">
    <source>
        <dbReference type="Proteomes" id="UP000192596"/>
    </source>
</evidence>
<dbReference type="InterPro" id="IPR036259">
    <property type="entry name" value="MFS_trans_sf"/>
</dbReference>
<feature type="region of interest" description="Disordered" evidence="7">
    <location>
        <begin position="609"/>
        <end position="635"/>
    </location>
</feature>
<dbReference type="OrthoDB" id="10250282at2759"/>
<gene>
    <name evidence="9" type="ORF">B0A48_12320</name>
</gene>
<feature type="transmembrane region" description="Helical" evidence="8">
    <location>
        <begin position="1312"/>
        <end position="1334"/>
    </location>
</feature>
<keyword evidence="3" id="KW-1003">Cell membrane</keyword>
<dbReference type="InParanoid" id="A0A1V8SRN6"/>
<feature type="compositionally biased region" description="Low complexity" evidence="7">
    <location>
        <begin position="861"/>
        <end position="871"/>
    </location>
</feature>
<evidence type="ECO:0000256" key="3">
    <source>
        <dbReference type="ARBA" id="ARBA00022475"/>
    </source>
</evidence>
<evidence type="ECO:0000256" key="7">
    <source>
        <dbReference type="SAM" id="MobiDB-lite"/>
    </source>
</evidence>
<evidence type="ECO:0000256" key="1">
    <source>
        <dbReference type="ARBA" id="ARBA00004651"/>
    </source>
</evidence>
<organism evidence="9 10">
    <name type="scientific">Cryoendolithus antarcticus</name>
    <dbReference type="NCBI Taxonomy" id="1507870"/>
    <lineage>
        <taxon>Eukaryota</taxon>
        <taxon>Fungi</taxon>
        <taxon>Dikarya</taxon>
        <taxon>Ascomycota</taxon>
        <taxon>Pezizomycotina</taxon>
        <taxon>Dothideomycetes</taxon>
        <taxon>Dothideomycetidae</taxon>
        <taxon>Cladosporiales</taxon>
        <taxon>Cladosporiaceae</taxon>
        <taxon>Cryoendolithus</taxon>
    </lineage>
</organism>
<evidence type="ECO:0000256" key="6">
    <source>
        <dbReference type="ARBA" id="ARBA00023136"/>
    </source>
</evidence>
<feature type="region of interest" description="Disordered" evidence="7">
    <location>
        <begin position="1343"/>
        <end position="1363"/>
    </location>
</feature>
<dbReference type="EMBL" id="NAJO01000029">
    <property type="protein sequence ID" value="OQO01847.1"/>
    <property type="molecule type" value="Genomic_DNA"/>
</dbReference>
<feature type="transmembrane region" description="Helical" evidence="8">
    <location>
        <begin position="994"/>
        <end position="1013"/>
    </location>
</feature>
<comment type="subcellular location">
    <subcellularLocation>
        <location evidence="1">Cell membrane</location>
        <topology evidence="1">Multi-pass membrane protein</topology>
    </subcellularLocation>
</comment>
<evidence type="ECO:0000313" key="9">
    <source>
        <dbReference type="EMBL" id="OQO01847.1"/>
    </source>
</evidence>
<feature type="compositionally biased region" description="Polar residues" evidence="7">
    <location>
        <begin position="48"/>
        <end position="61"/>
    </location>
</feature>
<dbReference type="STRING" id="1507870.A0A1V8SRN6"/>
<feature type="transmembrane region" description="Helical" evidence="8">
    <location>
        <begin position="927"/>
        <end position="948"/>
    </location>
</feature>
<evidence type="ECO:0000256" key="8">
    <source>
        <dbReference type="SAM" id="Phobius"/>
    </source>
</evidence>
<feature type="region of interest" description="Disordered" evidence="7">
    <location>
        <begin position="213"/>
        <end position="311"/>
    </location>
</feature>
<feature type="transmembrane region" description="Helical" evidence="8">
    <location>
        <begin position="963"/>
        <end position="982"/>
    </location>
</feature>
<protein>
    <recommendedName>
        <fullName evidence="11">Major facilitator superfamily (MFS) profile domain-containing protein</fullName>
    </recommendedName>
</protein>